<dbReference type="InterPro" id="IPR002153">
    <property type="entry name" value="TRPC_channel"/>
</dbReference>
<evidence type="ECO:0000256" key="9">
    <source>
        <dbReference type="SAM" id="Phobius"/>
    </source>
</evidence>
<feature type="transmembrane region" description="Helical" evidence="9">
    <location>
        <begin position="314"/>
        <end position="336"/>
    </location>
</feature>
<evidence type="ECO:0000256" key="2">
    <source>
        <dbReference type="ARBA" id="ARBA00022448"/>
    </source>
</evidence>
<accession>A0AAN7S7S2</accession>
<keyword evidence="3 9" id="KW-0812">Transmembrane</keyword>
<comment type="caution">
    <text evidence="11">The sequence shown here is derived from an EMBL/GenBank/DDBJ whole genome shotgun (WGS) entry which is preliminary data.</text>
</comment>
<evidence type="ECO:0000256" key="1">
    <source>
        <dbReference type="ARBA" id="ARBA00004141"/>
    </source>
</evidence>
<name>A0AAN7S7S2_9COLE</name>
<evidence type="ECO:0000259" key="10">
    <source>
        <dbReference type="Pfam" id="PF00520"/>
    </source>
</evidence>
<evidence type="ECO:0000256" key="7">
    <source>
        <dbReference type="ARBA" id="ARBA00023303"/>
    </source>
</evidence>
<gene>
    <name evidence="11" type="ORF">RN001_012438</name>
</gene>
<evidence type="ECO:0000256" key="8">
    <source>
        <dbReference type="SAM" id="MobiDB-lite"/>
    </source>
</evidence>
<dbReference type="PANTHER" id="PTHR10117:SF54">
    <property type="entry name" value="TRANSIENT RECEPTOR POTENTIAL-GAMMA PROTEIN"/>
    <property type="match status" value="1"/>
</dbReference>
<feature type="transmembrane region" description="Helical" evidence="9">
    <location>
        <begin position="198"/>
        <end position="220"/>
    </location>
</feature>
<keyword evidence="7" id="KW-0407">Ion channel</keyword>
<sequence>MFQPAQVTDQQENVKEFYNTQPSVSGYPNDKVDDFQPSVSVSNDISSRSPNISIEDISPLPVSSVATKNRKPRKGGKYGVLNSTPEIEIAKEIIAEKEAATLRKSAREAKRKLVIEESEEEIESVSVDDDEEDDPACLYCNGLYRLSRAHEDWIRLFMNPANAAEKLLFAVFGQSRTSDLITMAESERVLYRPDWTKVLFKVTFAIYMLVTVVVLIKLLIATMSDTYQQIQAQSDIQWKFGLSKLIRSIDRTTTAPSPINLITTWFFYFVNLYKTRVEISPIEVFHLLFFAVFGQTSTEHLQTKRHEQTDWISALFKLVFGIYMLVSVVVLINLLIAMMSDTYQRIQAQSDIEWKYGLSKLIRKMHRTTTAPSPINLITTWLIYFIELCIAKSKKKKKKPNLIEVINTFQNKQSLSPRSKAAAKWLSRLRSRRVAPQENALITSTQFSTPSRSHADSHYYTTRIEHVVDWVIVANKYRALMGYIDEVMDSAQSDE</sequence>
<comment type="subcellular location">
    <subcellularLocation>
        <location evidence="1">Membrane</location>
        <topology evidence="1">Multi-pass membrane protein</topology>
    </subcellularLocation>
</comment>
<dbReference type="PRINTS" id="PR01097">
    <property type="entry name" value="TRNSRECEPTRP"/>
</dbReference>
<keyword evidence="2" id="KW-0813">Transport</keyword>
<feature type="transmembrane region" description="Helical" evidence="9">
    <location>
        <begin position="373"/>
        <end position="391"/>
    </location>
</feature>
<dbReference type="AlphaFoldDB" id="A0AAN7S7S2"/>
<feature type="domain" description="Ion transport" evidence="10">
    <location>
        <begin position="298"/>
        <end position="350"/>
    </location>
</feature>
<dbReference type="GO" id="GO:0015279">
    <property type="term" value="F:store-operated calcium channel activity"/>
    <property type="evidence" value="ECO:0007669"/>
    <property type="project" value="TreeGrafter"/>
</dbReference>
<organism evidence="11 12">
    <name type="scientific">Aquatica leii</name>
    <dbReference type="NCBI Taxonomy" id="1421715"/>
    <lineage>
        <taxon>Eukaryota</taxon>
        <taxon>Metazoa</taxon>
        <taxon>Ecdysozoa</taxon>
        <taxon>Arthropoda</taxon>
        <taxon>Hexapoda</taxon>
        <taxon>Insecta</taxon>
        <taxon>Pterygota</taxon>
        <taxon>Neoptera</taxon>
        <taxon>Endopterygota</taxon>
        <taxon>Coleoptera</taxon>
        <taxon>Polyphaga</taxon>
        <taxon>Elateriformia</taxon>
        <taxon>Elateroidea</taxon>
        <taxon>Lampyridae</taxon>
        <taxon>Luciolinae</taxon>
        <taxon>Aquatica</taxon>
    </lineage>
</organism>
<proteinExistence type="predicted"/>
<dbReference type="GO" id="GO:0070679">
    <property type="term" value="F:inositol 1,4,5 trisphosphate binding"/>
    <property type="evidence" value="ECO:0007669"/>
    <property type="project" value="TreeGrafter"/>
</dbReference>
<evidence type="ECO:0000313" key="12">
    <source>
        <dbReference type="Proteomes" id="UP001353858"/>
    </source>
</evidence>
<dbReference type="GO" id="GO:0005886">
    <property type="term" value="C:plasma membrane"/>
    <property type="evidence" value="ECO:0007669"/>
    <property type="project" value="TreeGrafter"/>
</dbReference>
<evidence type="ECO:0000256" key="4">
    <source>
        <dbReference type="ARBA" id="ARBA00022989"/>
    </source>
</evidence>
<keyword evidence="4 9" id="KW-1133">Transmembrane helix</keyword>
<feature type="region of interest" description="Disordered" evidence="8">
    <location>
        <begin position="20"/>
        <end position="59"/>
    </location>
</feature>
<dbReference type="GO" id="GO:0051480">
    <property type="term" value="P:regulation of cytosolic calcium ion concentration"/>
    <property type="evidence" value="ECO:0007669"/>
    <property type="project" value="TreeGrafter"/>
</dbReference>
<dbReference type="InterPro" id="IPR005821">
    <property type="entry name" value="Ion_trans_dom"/>
</dbReference>
<keyword evidence="5" id="KW-0406">Ion transport</keyword>
<feature type="compositionally biased region" description="Low complexity" evidence="8">
    <location>
        <begin position="37"/>
        <end position="51"/>
    </location>
</feature>
<dbReference type="PANTHER" id="PTHR10117">
    <property type="entry name" value="TRANSIENT RECEPTOR POTENTIAL CHANNEL"/>
    <property type="match status" value="1"/>
</dbReference>
<evidence type="ECO:0000313" key="11">
    <source>
        <dbReference type="EMBL" id="KAK4876016.1"/>
    </source>
</evidence>
<dbReference type="GO" id="GO:0034703">
    <property type="term" value="C:cation channel complex"/>
    <property type="evidence" value="ECO:0007669"/>
    <property type="project" value="TreeGrafter"/>
</dbReference>
<evidence type="ECO:0000256" key="6">
    <source>
        <dbReference type="ARBA" id="ARBA00023136"/>
    </source>
</evidence>
<keyword evidence="12" id="KW-1185">Reference proteome</keyword>
<keyword evidence="6 9" id="KW-0472">Membrane</keyword>
<dbReference type="Pfam" id="PF00520">
    <property type="entry name" value="Ion_trans"/>
    <property type="match status" value="1"/>
</dbReference>
<evidence type="ECO:0000256" key="3">
    <source>
        <dbReference type="ARBA" id="ARBA00022692"/>
    </source>
</evidence>
<reference evidence="12" key="1">
    <citation type="submission" date="2023-01" db="EMBL/GenBank/DDBJ databases">
        <title>Key to firefly adult light organ development and bioluminescence: homeobox transcription factors regulate luciferase expression and transportation to peroxisome.</title>
        <authorList>
            <person name="Fu X."/>
        </authorList>
    </citation>
    <scope>NUCLEOTIDE SEQUENCE [LARGE SCALE GENOMIC DNA]</scope>
</reference>
<evidence type="ECO:0000256" key="5">
    <source>
        <dbReference type="ARBA" id="ARBA00023065"/>
    </source>
</evidence>
<protein>
    <recommendedName>
        <fullName evidence="10">Ion transport domain-containing protein</fullName>
    </recommendedName>
</protein>
<dbReference type="EMBL" id="JARPUR010000005">
    <property type="protein sequence ID" value="KAK4876016.1"/>
    <property type="molecule type" value="Genomic_DNA"/>
</dbReference>
<dbReference type="Proteomes" id="UP001353858">
    <property type="component" value="Unassembled WGS sequence"/>
</dbReference>